<dbReference type="InterPro" id="IPR029044">
    <property type="entry name" value="Nucleotide-diphossugar_trans"/>
</dbReference>
<dbReference type="Pfam" id="PF00535">
    <property type="entry name" value="Glycos_transf_2"/>
    <property type="match status" value="1"/>
</dbReference>
<feature type="domain" description="Glycosyltransferase 2-like" evidence="2">
    <location>
        <begin position="34"/>
        <end position="156"/>
    </location>
</feature>
<comment type="caution">
    <text evidence="3">The sequence shown here is derived from an EMBL/GenBank/DDBJ whole genome shotgun (WGS) entry which is preliminary data.</text>
</comment>
<protein>
    <submittedName>
        <fullName evidence="3">Glycosyltransferase involved in cell wall biosynthesis</fullName>
    </submittedName>
</protein>
<gene>
    <name evidence="3" type="ORF">JOF47_002116</name>
</gene>
<evidence type="ECO:0000313" key="3">
    <source>
        <dbReference type="EMBL" id="MBP2386605.1"/>
    </source>
</evidence>
<evidence type="ECO:0000259" key="2">
    <source>
        <dbReference type="Pfam" id="PF00535"/>
    </source>
</evidence>
<keyword evidence="4" id="KW-1185">Reference proteome</keyword>
<dbReference type="InterPro" id="IPR001173">
    <property type="entry name" value="Glyco_trans_2-like"/>
</dbReference>
<dbReference type="Proteomes" id="UP001296993">
    <property type="component" value="Unassembled WGS sequence"/>
</dbReference>
<accession>A0ABS4XDR5</accession>
<dbReference type="SUPFAM" id="SSF53448">
    <property type="entry name" value="Nucleotide-diphospho-sugar transferases"/>
    <property type="match status" value="1"/>
</dbReference>
<dbReference type="PANTHER" id="PTHR48090:SF7">
    <property type="entry name" value="RFBJ PROTEIN"/>
    <property type="match status" value="1"/>
</dbReference>
<name>A0ABS4XDR5_9MICC</name>
<dbReference type="Gene3D" id="3.90.550.10">
    <property type="entry name" value="Spore Coat Polysaccharide Biosynthesis Protein SpsA, Chain A"/>
    <property type="match status" value="1"/>
</dbReference>
<sequence length="282" mass="30569">MTLINKHEDLQEFLGRPAPTSSMIYLPDSRPNVSLIIPTLNEAKNLVHVLPTIPDIVDELIIVDGESTDGTLDVVRELRPDAVIVLEQRHGKGHALRAGFEAARGDIIVMMDADGSMDVSDIVVFVASLQSGADVVKGSRFVQGGGSSDLTLLRTAGNLALTQAVRMVFGGRYSDLCYGYMAFWRHVLPAFEGEVGGFEVETFLNIRALAAGLRVVEVASFESSRIHGESNLHTFRDGARVLRTIYRERRGLTRARSGLGVPRPAVQALVGAAYLASQAENV</sequence>
<dbReference type="PANTHER" id="PTHR48090">
    <property type="entry name" value="UNDECAPRENYL-PHOSPHATE 4-DEOXY-4-FORMAMIDO-L-ARABINOSE TRANSFERASE-RELATED"/>
    <property type="match status" value="1"/>
</dbReference>
<evidence type="ECO:0000256" key="1">
    <source>
        <dbReference type="ARBA" id="ARBA00006739"/>
    </source>
</evidence>
<dbReference type="CDD" id="cd04179">
    <property type="entry name" value="DPM_DPG-synthase_like"/>
    <property type="match status" value="1"/>
</dbReference>
<dbReference type="EMBL" id="JAGIOF010000001">
    <property type="protein sequence ID" value="MBP2386605.1"/>
    <property type="molecule type" value="Genomic_DNA"/>
</dbReference>
<evidence type="ECO:0000313" key="4">
    <source>
        <dbReference type="Proteomes" id="UP001296993"/>
    </source>
</evidence>
<proteinExistence type="inferred from homology"/>
<reference evidence="3 4" key="1">
    <citation type="submission" date="2021-03" db="EMBL/GenBank/DDBJ databases">
        <title>Sequencing the genomes of 1000 actinobacteria strains.</title>
        <authorList>
            <person name="Klenk H.-P."/>
        </authorList>
    </citation>
    <scope>NUCLEOTIDE SEQUENCE [LARGE SCALE GENOMIC DNA]</scope>
    <source>
        <strain evidence="3 4">DSM 15797</strain>
    </source>
</reference>
<dbReference type="InterPro" id="IPR050256">
    <property type="entry name" value="Glycosyltransferase_2"/>
</dbReference>
<organism evidence="3 4">
    <name type="scientific">Paeniglutamicibacter kerguelensis</name>
    <dbReference type="NCBI Taxonomy" id="254788"/>
    <lineage>
        <taxon>Bacteria</taxon>
        <taxon>Bacillati</taxon>
        <taxon>Actinomycetota</taxon>
        <taxon>Actinomycetes</taxon>
        <taxon>Micrococcales</taxon>
        <taxon>Micrococcaceae</taxon>
        <taxon>Paeniglutamicibacter</taxon>
    </lineage>
</organism>
<dbReference type="RefSeq" id="WP_343914468.1">
    <property type="nucleotide sequence ID" value="NZ_BAAAJY010000002.1"/>
</dbReference>
<comment type="similarity">
    <text evidence="1">Belongs to the glycosyltransferase 2 family.</text>
</comment>